<dbReference type="EMBL" id="AHHD01000300">
    <property type="protein sequence ID" value="EKG15397.1"/>
    <property type="molecule type" value="Genomic_DNA"/>
</dbReference>
<evidence type="ECO:0000256" key="1">
    <source>
        <dbReference type="SAM" id="SignalP"/>
    </source>
</evidence>
<gene>
    <name evidence="2" type="ORF">MPH_07448</name>
</gene>
<organism evidence="2 3">
    <name type="scientific">Macrophomina phaseolina (strain MS6)</name>
    <name type="common">Charcoal rot fungus</name>
    <dbReference type="NCBI Taxonomy" id="1126212"/>
    <lineage>
        <taxon>Eukaryota</taxon>
        <taxon>Fungi</taxon>
        <taxon>Dikarya</taxon>
        <taxon>Ascomycota</taxon>
        <taxon>Pezizomycotina</taxon>
        <taxon>Dothideomycetes</taxon>
        <taxon>Dothideomycetes incertae sedis</taxon>
        <taxon>Botryosphaeriales</taxon>
        <taxon>Botryosphaeriaceae</taxon>
        <taxon>Macrophomina</taxon>
    </lineage>
</organism>
<feature type="signal peptide" evidence="1">
    <location>
        <begin position="1"/>
        <end position="21"/>
    </location>
</feature>
<keyword evidence="1" id="KW-0732">Signal</keyword>
<sequence length="127" mass="14239">MAAVLAANMHVAAFFVAVAAATVLVARSPVACRILDAMLNVSLTAFMWRHSTHEIHHRLGNRIPDSLLSEHCGRTKPQRPRLQIPQWADERQVPAWEGNVLHVEREVRQHLQNLERIDSRSVSSAPA</sequence>
<evidence type="ECO:0008006" key="4">
    <source>
        <dbReference type="Google" id="ProtNLM"/>
    </source>
</evidence>
<dbReference type="Proteomes" id="UP000007129">
    <property type="component" value="Unassembled WGS sequence"/>
</dbReference>
<evidence type="ECO:0000313" key="3">
    <source>
        <dbReference type="Proteomes" id="UP000007129"/>
    </source>
</evidence>
<dbReference type="AlphaFoldDB" id="K2RRN4"/>
<dbReference type="HOGENOM" id="CLU_1970961_0_0_1"/>
<comment type="caution">
    <text evidence="2">The sequence shown here is derived from an EMBL/GenBank/DDBJ whole genome shotgun (WGS) entry which is preliminary data.</text>
</comment>
<dbReference type="InParanoid" id="K2RRN4"/>
<dbReference type="VEuPathDB" id="FungiDB:MPH_07448"/>
<name>K2RRN4_MACPH</name>
<reference evidence="2 3" key="1">
    <citation type="journal article" date="2012" name="BMC Genomics">
        <title>Tools to kill: Genome of one of the most destructive plant pathogenic fungi Macrophomina phaseolina.</title>
        <authorList>
            <person name="Islam M.S."/>
            <person name="Haque M.S."/>
            <person name="Islam M.M."/>
            <person name="Emdad E.M."/>
            <person name="Halim A."/>
            <person name="Hossen Q.M.M."/>
            <person name="Hossain M.Z."/>
            <person name="Ahmed B."/>
            <person name="Rahim S."/>
            <person name="Rahman M.S."/>
            <person name="Alam M.M."/>
            <person name="Hou S."/>
            <person name="Wan X."/>
            <person name="Saito J.A."/>
            <person name="Alam M."/>
        </authorList>
    </citation>
    <scope>NUCLEOTIDE SEQUENCE [LARGE SCALE GENOMIC DNA]</scope>
    <source>
        <strain evidence="2 3">MS6</strain>
    </source>
</reference>
<proteinExistence type="predicted"/>
<accession>K2RRN4</accession>
<evidence type="ECO:0000313" key="2">
    <source>
        <dbReference type="EMBL" id="EKG15397.1"/>
    </source>
</evidence>
<feature type="chain" id="PRO_5003864405" description="Fatty acid desaturase type 1" evidence="1">
    <location>
        <begin position="22"/>
        <end position="127"/>
    </location>
</feature>
<protein>
    <recommendedName>
        <fullName evidence="4">Fatty acid desaturase type 1</fullName>
    </recommendedName>
</protein>